<dbReference type="InterPro" id="IPR006201">
    <property type="entry name" value="Neur_channel"/>
</dbReference>
<evidence type="ECO:0000313" key="6">
    <source>
        <dbReference type="Proteomes" id="UP001177023"/>
    </source>
</evidence>
<evidence type="ECO:0000256" key="3">
    <source>
        <dbReference type="SAM" id="Phobius"/>
    </source>
</evidence>
<feature type="chain" id="PRO_5041428658" description="Neurotransmitter-gated ion-channel ligand-binding domain-containing protein" evidence="4">
    <location>
        <begin position="18"/>
        <end position="365"/>
    </location>
</feature>
<dbReference type="SUPFAM" id="SSF63712">
    <property type="entry name" value="Nicotinic receptor ligand binding domain-like"/>
    <property type="match status" value="1"/>
</dbReference>
<dbReference type="GO" id="GO:0005230">
    <property type="term" value="F:extracellular ligand-gated monoatomic ion channel activity"/>
    <property type="evidence" value="ECO:0007669"/>
    <property type="project" value="InterPro"/>
</dbReference>
<dbReference type="GO" id="GO:0004888">
    <property type="term" value="F:transmembrane signaling receptor activity"/>
    <property type="evidence" value="ECO:0007669"/>
    <property type="project" value="InterPro"/>
</dbReference>
<dbReference type="EMBL" id="CATQJA010002703">
    <property type="protein sequence ID" value="CAJ0585309.1"/>
    <property type="molecule type" value="Genomic_DNA"/>
</dbReference>
<keyword evidence="2 3" id="KW-0472">Membrane</keyword>
<dbReference type="AlphaFoldDB" id="A0AA36DCM2"/>
<comment type="caution">
    <text evidence="5">The sequence shown here is derived from an EMBL/GenBank/DDBJ whole genome shotgun (WGS) entry which is preliminary data.</text>
</comment>
<gene>
    <name evidence="5" type="ORF">MSPICULIGERA_LOCUS23336</name>
</gene>
<dbReference type="InterPro" id="IPR036734">
    <property type="entry name" value="Neur_chan_lig-bd_sf"/>
</dbReference>
<protein>
    <recommendedName>
        <fullName evidence="7">Neurotransmitter-gated ion-channel ligand-binding domain-containing protein</fullName>
    </recommendedName>
</protein>
<name>A0AA36DCM2_9BILA</name>
<evidence type="ECO:0000256" key="2">
    <source>
        <dbReference type="ARBA" id="ARBA00023136"/>
    </source>
</evidence>
<dbReference type="Gene3D" id="2.70.170.10">
    <property type="entry name" value="Neurotransmitter-gated ion-channel ligand-binding domain"/>
    <property type="match status" value="2"/>
</dbReference>
<feature type="transmembrane region" description="Helical" evidence="3">
    <location>
        <begin position="248"/>
        <end position="270"/>
    </location>
</feature>
<evidence type="ECO:0008006" key="7">
    <source>
        <dbReference type="Google" id="ProtNLM"/>
    </source>
</evidence>
<dbReference type="InterPro" id="IPR038050">
    <property type="entry name" value="Neuro_actylchol_rec"/>
</dbReference>
<keyword evidence="4" id="KW-0732">Signal</keyword>
<evidence type="ECO:0000313" key="5">
    <source>
        <dbReference type="EMBL" id="CAJ0585309.1"/>
    </source>
</evidence>
<organism evidence="5 6">
    <name type="scientific">Mesorhabditis spiculigera</name>
    <dbReference type="NCBI Taxonomy" id="96644"/>
    <lineage>
        <taxon>Eukaryota</taxon>
        <taxon>Metazoa</taxon>
        <taxon>Ecdysozoa</taxon>
        <taxon>Nematoda</taxon>
        <taxon>Chromadorea</taxon>
        <taxon>Rhabditida</taxon>
        <taxon>Rhabditina</taxon>
        <taxon>Rhabditomorpha</taxon>
        <taxon>Rhabditoidea</taxon>
        <taxon>Rhabditidae</taxon>
        <taxon>Mesorhabditinae</taxon>
        <taxon>Mesorhabditis</taxon>
    </lineage>
</organism>
<evidence type="ECO:0000256" key="1">
    <source>
        <dbReference type="ARBA" id="ARBA00004370"/>
    </source>
</evidence>
<evidence type="ECO:0000256" key="4">
    <source>
        <dbReference type="SAM" id="SignalP"/>
    </source>
</evidence>
<feature type="transmembrane region" description="Helical" evidence="3">
    <location>
        <begin position="277"/>
        <end position="294"/>
    </location>
</feature>
<comment type="subcellular location">
    <subcellularLocation>
        <location evidence="1">Membrane</location>
    </subcellularLocation>
</comment>
<keyword evidence="3" id="KW-0812">Transmembrane</keyword>
<dbReference type="PANTHER" id="PTHR18945">
    <property type="entry name" value="NEUROTRANSMITTER GATED ION CHANNEL"/>
    <property type="match status" value="1"/>
</dbReference>
<dbReference type="GO" id="GO:0016020">
    <property type="term" value="C:membrane"/>
    <property type="evidence" value="ECO:0007669"/>
    <property type="project" value="UniProtKB-SubCell"/>
</dbReference>
<reference evidence="5" key="1">
    <citation type="submission" date="2023-06" db="EMBL/GenBank/DDBJ databases">
        <authorList>
            <person name="Delattre M."/>
        </authorList>
    </citation>
    <scope>NUCLEOTIDE SEQUENCE</scope>
    <source>
        <strain evidence="5">AF72</strain>
    </source>
</reference>
<dbReference type="Gene3D" id="1.20.58.390">
    <property type="entry name" value="Neurotransmitter-gated ion-channel transmembrane domain"/>
    <property type="match status" value="1"/>
</dbReference>
<dbReference type="Proteomes" id="UP001177023">
    <property type="component" value="Unassembled WGS sequence"/>
</dbReference>
<dbReference type="PROSITE" id="PS00236">
    <property type="entry name" value="NEUROTR_ION_CHANNEL"/>
    <property type="match status" value="1"/>
</dbReference>
<keyword evidence="3" id="KW-1133">Transmembrane helix</keyword>
<feature type="non-terminal residue" evidence="5">
    <location>
        <position position="1"/>
    </location>
</feature>
<feature type="transmembrane region" description="Helical" evidence="3">
    <location>
        <begin position="306"/>
        <end position="327"/>
    </location>
</feature>
<feature type="signal peptide" evidence="4">
    <location>
        <begin position="1"/>
        <end position="17"/>
    </location>
</feature>
<sequence length="365" mass="41922">MHLYFLLLFIRAGIALTTPEEDEAAVGIVAADEEALTVDDRDEALDLERDTYQMSMTKLENDVINKLSFEQRRRPDPSNGTVKIRFLLHKISHISINQTEGSMRVIGRICTLYNDPLIKWDPAKYDGVTVSTSLFCPNFQFRVGCVLDVADYPYDKHVCAFHMVEYSAGAELVPYYPSDEMLLKLRYSALRSEKKAQIADFTINSISAKIQYISHDDSGDELFLDQRASPGDVSVASNTVTFTRYAPYFFYTLVLPSILFGLITALAPILSFTQACFLLLSNLLLLTIYMRGLIKELPPHFSTFPRIVWYWAIQMTFTSAQLLRIFLYETIRRHRGEPLKRMRLDDEWSNLPFRQKYVNVDTILA</sequence>
<proteinExistence type="predicted"/>
<dbReference type="InterPro" id="IPR018000">
    <property type="entry name" value="Neurotransmitter_ion_chnl_CS"/>
</dbReference>
<accession>A0AA36DCM2</accession>
<keyword evidence="6" id="KW-1185">Reference proteome</keyword>